<name>A0AB35HTI4_MICTH</name>
<proteinExistence type="inferred from homology"/>
<dbReference type="InterPro" id="IPR042120">
    <property type="entry name" value="MutL_C_dimsub"/>
</dbReference>
<comment type="similarity">
    <text evidence="1 5">Belongs to the DNA mismatch repair MutL/HexB family.</text>
</comment>
<reference evidence="9" key="1">
    <citation type="submission" date="2022-11" db="EMBL/GenBank/DDBJ databases">
        <title>Chitin-degrading and fungicidal potential of chitinolytic bacterial strains from marine environment of the Pacific Ocean regions.</title>
        <authorList>
            <person name="Pentekhina I."/>
            <person name="Nedashkovskaya O."/>
            <person name="Seitkalieva A."/>
            <person name="Podvolotskaya A."/>
            <person name="Tekutyeva L."/>
            <person name="Balabanova L."/>
        </authorList>
    </citation>
    <scope>NUCLEOTIDE SEQUENCE</scope>
    <source>
        <strain evidence="9">KMM 6838</strain>
    </source>
</reference>
<dbReference type="InterPro" id="IPR037198">
    <property type="entry name" value="MutL_C_sf"/>
</dbReference>
<protein>
    <recommendedName>
        <fullName evidence="2 5">DNA mismatch repair protein MutL</fullName>
    </recommendedName>
</protein>
<dbReference type="Gene3D" id="3.30.1540.20">
    <property type="entry name" value="MutL, C-terminal domain, dimerisation subdomain"/>
    <property type="match status" value="1"/>
</dbReference>
<dbReference type="InterPro" id="IPR042121">
    <property type="entry name" value="MutL_C_regsub"/>
</dbReference>
<dbReference type="Pfam" id="PF01119">
    <property type="entry name" value="DNA_mis_repair"/>
    <property type="match status" value="1"/>
</dbReference>
<feature type="domain" description="MutL C-terminal dimerisation" evidence="7">
    <location>
        <begin position="427"/>
        <end position="570"/>
    </location>
</feature>
<dbReference type="SUPFAM" id="SSF118116">
    <property type="entry name" value="DNA mismatch repair protein MutL"/>
    <property type="match status" value="1"/>
</dbReference>
<dbReference type="SMART" id="SM00853">
    <property type="entry name" value="MutL_C"/>
    <property type="match status" value="1"/>
</dbReference>
<dbReference type="FunFam" id="3.30.230.10:FF:000013">
    <property type="entry name" value="DNA mismatch repair endonuclease MutL"/>
    <property type="match status" value="1"/>
</dbReference>
<evidence type="ECO:0000256" key="6">
    <source>
        <dbReference type="SAM" id="MobiDB-lite"/>
    </source>
</evidence>
<dbReference type="CDD" id="cd16926">
    <property type="entry name" value="HATPase_MutL-MLH-PMS-like"/>
    <property type="match status" value="1"/>
</dbReference>
<evidence type="ECO:0000256" key="5">
    <source>
        <dbReference type="HAMAP-Rule" id="MF_00149"/>
    </source>
</evidence>
<dbReference type="InterPro" id="IPR002099">
    <property type="entry name" value="MutL/Mlh/PMS"/>
</dbReference>
<dbReference type="Proteomes" id="UP001209730">
    <property type="component" value="Unassembled WGS sequence"/>
</dbReference>
<keyword evidence="3 5" id="KW-0227">DNA damage</keyword>
<gene>
    <name evidence="5 9" type="primary">mutL</name>
    <name evidence="9" type="ORF">OQJ68_00430</name>
</gene>
<dbReference type="InterPro" id="IPR013507">
    <property type="entry name" value="DNA_mismatch_S5_2-like"/>
</dbReference>
<dbReference type="AlphaFoldDB" id="A0AB35HTI4"/>
<dbReference type="Gene3D" id="3.30.230.10">
    <property type="match status" value="1"/>
</dbReference>
<keyword evidence="9" id="KW-0255">Endonuclease</keyword>
<dbReference type="Pfam" id="PF08676">
    <property type="entry name" value="MutL_C"/>
    <property type="match status" value="1"/>
</dbReference>
<accession>A0AB35HTI4</accession>
<dbReference type="GO" id="GO:0140664">
    <property type="term" value="F:ATP-dependent DNA damage sensor activity"/>
    <property type="evidence" value="ECO:0007669"/>
    <property type="project" value="InterPro"/>
</dbReference>
<dbReference type="SUPFAM" id="SSF54211">
    <property type="entry name" value="Ribosomal protein S5 domain 2-like"/>
    <property type="match status" value="1"/>
</dbReference>
<dbReference type="PANTHER" id="PTHR10073">
    <property type="entry name" value="DNA MISMATCH REPAIR PROTEIN MLH, PMS, MUTL"/>
    <property type="match status" value="1"/>
</dbReference>
<dbReference type="HAMAP" id="MF_00149">
    <property type="entry name" value="DNA_mis_repair"/>
    <property type="match status" value="1"/>
</dbReference>
<dbReference type="GO" id="GO:0004519">
    <property type="term" value="F:endonuclease activity"/>
    <property type="evidence" value="ECO:0007669"/>
    <property type="project" value="UniProtKB-KW"/>
</dbReference>
<organism evidence="9 10">
    <name type="scientific">Microbulbifer thermotolerans</name>
    <dbReference type="NCBI Taxonomy" id="252514"/>
    <lineage>
        <taxon>Bacteria</taxon>
        <taxon>Pseudomonadati</taxon>
        <taxon>Pseudomonadota</taxon>
        <taxon>Gammaproteobacteria</taxon>
        <taxon>Cellvibrionales</taxon>
        <taxon>Microbulbiferaceae</taxon>
        <taxon>Microbulbifer</taxon>
    </lineage>
</organism>
<dbReference type="FunFam" id="3.30.565.10:FF:000003">
    <property type="entry name" value="DNA mismatch repair endonuclease MutL"/>
    <property type="match status" value="1"/>
</dbReference>
<dbReference type="SMART" id="SM01340">
    <property type="entry name" value="DNA_mis_repair"/>
    <property type="match status" value="1"/>
</dbReference>
<dbReference type="GO" id="GO:0005524">
    <property type="term" value="F:ATP binding"/>
    <property type="evidence" value="ECO:0007669"/>
    <property type="project" value="InterPro"/>
</dbReference>
<dbReference type="GO" id="GO:0032300">
    <property type="term" value="C:mismatch repair complex"/>
    <property type="evidence" value="ECO:0007669"/>
    <property type="project" value="InterPro"/>
</dbReference>
<dbReference type="GO" id="GO:0030983">
    <property type="term" value="F:mismatched DNA binding"/>
    <property type="evidence" value="ECO:0007669"/>
    <property type="project" value="InterPro"/>
</dbReference>
<dbReference type="CDD" id="cd03482">
    <property type="entry name" value="MutL_Trans_MutL"/>
    <property type="match status" value="1"/>
</dbReference>
<dbReference type="RefSeq" id="WP_074902213.1">
    <property type="nucleotide sequence ID" value="NZ_FOKT01000004.1"/>
</dbReference>
<dbReference type="EMBL" id="JAPHQB010000001">
    <property type="protein sequence ID" value="MCX2800246.1"/>
    <property type="molecule type" value="Genomic_DNA"/>
</dbReference>
<evidence type="ECO:0000259" key="8">
    <source>
        <dbReference type="SMART" id="SM01340"/>
    </source>
</evidence>
<dbReference type="SUPFAM" id="SSF55874">
    <property type="entry name" value="ATPase domain of HSP90 chaperone/DNA topoisomerase II/histidine kinase"/>
    <property type="match status" value="1"/>
</dbReference>
<dbReference type="Pfam" id="PF13589">
    <property type="entry name" value="HATPase_c_3"/>
    <property type="match status" value="1"/>
</dbReference>
<dbReference type="NCBIfam" id="TIGR00585">
    <property type="entry name" value="mutl"/>
    <property type="match status" value="1"/>
</dbReference>
<dbReference type="InterPro" id="IPR014762">
    <property type="entry name" value="DNA_mismatch_repair_CS"/>
</dbReference>
<dbReference type="PROSITE" id="PS00058">
    <property type="entry name" value="DNA_MISMATCH_REPAIR_1"/>
    <property type="match status" value="1"/>
</dbReference>
<dbReference type="InterPro" id="IPR036890">
    <property type="entry name" value="HATPase_C_sf"/>
</dbReference>
<evidence type="ECO:0000313" key="9">
    <source>
        <dbReference type="EMBL" id="MCX2800246.1"/>
    </source>
</evidence>
<evidence type="ECO:0000256" key="4">
    <source>
        <dbReference type="ARBA" id="ARBA00023204"/>
    </source>
</evidence>
<evidence type="ECO:0000256" key="3">
    <source>
        <dbReference type="ARBA" id="ARBA00022763"/>
    </source>
</evidence>
<feature type="region of interest" description="Disordered" evidence="6">
    <location>
        <begin position="387"/>
        <end position="418"/>
    </location>
</feature>
<dbReference type="Gene3D" id="3.30.565.10">
    <property type="entry name" value="Histidine kinase-like ATPase, C-terminal domain"/>
    <property type="match status" value="1"/>
</dbReference>
<dbReference type="GO" id="GO:0006298">
    <property type="term" value="P:mismatch repair"/>
    <property type="evidence" value="ECO:0007669"/>
    <property type="project" value="UniProtKB-UniRule"/>
</dbReference>
<dbReference type="InterPro" id="IPR014721">
    <property type="entry name" value="Ribsml_uS5_D2-typ_fold_subgr"/>
</dbReference>
<evidence type="ECO:0000259" key="7">
    <source>
        <dbReference type="SMART" id="SM00853"/>
    </source>
</evidence>
<dbReference type="InterPro" id="IPR014790">
    <property type="entry name" value="MutL_C"/>
</dbReference>
<feature type="domain" description="DNA mismatch repair protein S5" evidence="8">
    <location>
        <begin position="214"/>
        <end position="332"/>
    </location>
</feature>
<keyword evidence="4 5" id="KW-0234">DNA repair</keyword>
<sequence>MSDRIQLLSPRLANQIAAGEVVERPASVIKELLENSLDAGATRLEVEIDNGGIKRIKVRDNGGGIDKDDLPLALARHATSKIHALEDLEAVATLGFRGEALASISSVARLTLTSSRDDSGQGWQVAVSGRDMQAALAPAAHPRGTTVDVRDLFFNTPARRKFLRTEKTEFNRVDETIKRLALSRFDVSISLRHNGKGVHNLRAGLGRVEMERRVAQVCGPAFMQNALHIDVERSGLRLWGWVAEPAFSRSQADLQFFYVNGRAIRDKVVSHAVRRAFADVLYHGRHPAFVLYLELDPAAVDVNVHPTKHEVRFRDSRLVHDFLFGSLHRALADVRPGQREEREQVPEETVSGIRAGEFAGQQKMPLSTRPSPVDLQQQMQNYAALHQPYQSESSVAEATPPVAPARPAPALQVSESDTTEAPPLGYALAQLHGIYILAQNEQGLIVVDMHAAHERIVYEQMKAAYAAGGIQAQPLLVPVSLAVSQREADCYEERSEVFTALGFALQRAGPETLLVRQVPAMLHGAEVEQLVRDVLADLLAQGGSSRIGERINEILATMACHGSVRANRKLTVPEMNALLRDMERTERSGQCNHGRPTWTQVKLADMDKWFLRGQ</sequence>
<dbReference type="InterPro" id="IPR020667">
    <property type="entry name" value="DNA_mismatch_repair_MutL"/>
</dbReference>
<dbReference type="InterPro" id="IPR038973">
    <property type="entry name" value="MutL/Mlh/Pms-like"/>
</dbReference>
<comment type="function">
    <text evidence="5">This protein is involved in the repair of mismatches in DNA. It is required for dam-dependent methyl-directed DNA mismatch repair. May act as a 'molecular matchmaker', a protein that promotes the formation of a stable complex between two or more DNA-binding proteins in an ATP-dependent manner without itself being part of a final effector complex.</text>
</comment>
<dbReference type="InterPro" id="IPR020568">
    <property type="entry name" value="Ribosomal_Su5_D2-typ_SF"/>
</dbReference>
<keyword evidence="9" id="KW-0378">Hydrolase</keyword>
<evidence type="ECO:0000313" key="10">
    <source>
        <dbReference type="Proteomes" id="UP001209730"/>
    </source>
</evidence>
<dbReference type="Gene3D" id="3.30.1370.100">
    <property type="entry name" value="MutL, C-terminal domain, regulatory subdomain"/>
    <property type="match status" value="1"/>
</dbReference>
<evidence type="ECO:0000256" key="1">
    <source>
        <dbReference type="ARBA" id="ARBA00006082"/>
    </source>
</evidence>
<comment type="caution">
    <text evidence="9">The sequence shown here is derived from an EMBL/GenBank/DDBJ whole genome shotgun (WGS) entry which is preliminary data.</text>
</comment>
<dbReference type="PANTHER" id="PTHR10073:SF12">
    <property type="entry name" value="DNA MISMATCH REPAIR PROTEIN MLH1"/>
    <property type="match status" value="1"/>
</dbReference>
<keyword evidence="9" id="KW-0540">Nuclease</keyword>
<dbReference type="GO" id="GO:0016887">
    <property type="term" value="F:ATP hydrolysis activity"/>
    <property type="evidence" value="ECO:0007669"/>
    <property type="project" value="InterPro"/>
</dbReference>
<evidence type="ECO:0000256" key="2">
    <source>
        <dbReference type="ARBA" id="ARBA00021975"/>
    </source>
</evidence>
<dbReference type="NCBIfam" id="NF000949">
    <property type="entry name" value="PRK00095.1-2"/>
    <property type="match status" value="1"/>
</dbReference>